<evidence type="ECO:0000256" key="1">
    <source>
        <dbReference type="ARBA" id="ARBA00022723"/>
    </source>
</evidence>
<dbReference type="SUPFAM" id="SSF57850">
    <property type="entry name" value="RING/U-box"/>
    <property type="match status" value="1"/>
</dbReference>
<keyword evidence="5" id="KW-1185">Reference proteome</keyword>
<evidence type="ECO:0000256" key="3">
    <source>
        <dbReference type="ARBA" id="ARBA00022833"/>
    </source>
</evidence>
<dbReference type="InterPro" id="IPR017907">
    <property type="entry name" value="Znf_RING_CS"/>
</dbReference>
<dbReference type="InParanoid" id="J5JD96"/>
<sequence length="272" mass="29444">MAGAIDPSERLALQLMQDDLEEFKPLQKGKGRADEPDDFALALQMQSLYLTNHIQSLTDREYCLRIQPQRNTEPLPAPVPEQPLPSTAVVAGPSRQGRTSAQANPVISGSVRQPNASNSAGTICKTPVSAVVRSLASASLVDDEASGSTVTNDSTPVDEDQDLICVACDGAYGDNLAVSVSCGHVYCRDCLACLFKASTTDGSLFPPRCCKETISLDDVEKWLPKELLIEFEDKEDEFTSADRTYCSNVNCSKFISPYHIHDGLGYCEACDV</sequence>
<gene>
    <name evidence="4" type="ORF">BBA_09318</name>
</gene>
<protein>
    <submittedName>
        <fullName evidence="4">IBR domain-containing protein</fullName>
    </submittedName>
</protein>
<dbReference type="Proteomes" id="UP000002762">
    <property type="component" value="Unassembled WGS sequence"/>
</dbReference>
<evidence type="ECO:0000313" key="5">
    <source>
        <dbReference type="Proteomes" id="UP000002762"/>
    </source>
</evidence>
<dbReference type="RefSeq" id="XP_008602637.1">
    <property type="nucleotide sequence ID" value="XM_008604415.1"/>
</dbReference>
<evidence type="ECO:0000256" key="2">
    <source>
        <dbReference type="ARBA" id="ARBA00022771"/>
    </source>
</evidence>
<dbReference type="OrthoDB" id="10009520at2759"/>
<keyword evidence="2" id="KW-0863">Zinc-finger</keyword>
<organism evidence="4 5">
    <name type="scientific">Beauveria bassiana (strain ARSEF 2860)</name>
    <name type="common">White muscardine disease fungus</name>
    <name type="synonym">Tritirachium shiotae</name>
    <dbReference type="NCBI Taxonomy" id="655819"/>
    <lineage>
        <taxon>Eukaryota</taxon>
        <taxon>Fungi</taxon>
        <taxon>Dikarya</taxon>
        <taxon>Ascomycota</taxon>
        <taxon>Pezizomycotina</taxon>
        <taxon>Sordariomycetes</taxon>
        <taxon>Hypocreomycetidae</taxon>
        <taxon>Hypocreales</taxon>
        <taxon>Cordycipitaceae</taxon>
        <taxon>Beauveria</taxon>
    </lineage>
</organism>
<dbReference type="InterPro" id="IPR013083">
    <property type="entry name" value="Znf_RING/FYVE/PHD"/>
</dbReference>
<dbReference type="GeneID" id="19892330"/>
<dbReference type="HOGENOM" id="CLU_022048_7_0_1"/>
<keyword evidence="3" id="KW-0862">Zinc</keyword>
<proteinExistence type="predicted"/>
<dbReference type="PROSITE" id="PS00518">
    <property type="entry name" value="ZF_RING_1"/>
    <property type="match status" value="1"/>
</dbReference>
<dbReference type="EMBL" id="JH725199">
    <property type="protein sequence ID" value="EJP61756.1"/>
    <property type="molecule type" value="Genomic_DNA"/>
</dbReference>
<dbReference type="Gene3D" id="3.30.40.10">
    <property type="entry name" value="Zinc/RING finger domain, C3HC4 (zinc finger)"/>
    <property type="match status" value="1"/>
</dbReference>
<evidence type="ECO:0000313" key="4">
    <source>
        <dbReference type="EMBL" id="EJP61756.1"/>
    </source>
</evidence>
<dbReference type="STRING" id="655819.J5JD96"/>
<reference evidence="4 5" key="1">
    <citation type="journal article" date="2012" name="Sci. Rep.">
        <title>Genomic perspectives on the evolution of fungal entomopathogenicity in Beauveria bassiana.</title>
        <authorList>
            <person name="Xiao G."/>
            <person name="Ying S.H."/>
            <person name="Zheng P."/>
            <person name="Wang Z.L."/>
            <person name="Zhang S."/>
            <person name="Xie X.Q."/>
            <person name="Shang Y."/>
            <person name="St Leger R.J."/>
            <person name="Zhao G.P."/>
            <person name="Wang C."/>
            <person name="Feng M.G."/>
        </authorList>
    </citation>
    <scope>NUCLEOTIDE SEQUENCE [LARGE SCALE GENOMIC DNA]</scope>
    <source>
        <strain evidence="4 5">ARSEF 2860</strain>
    </source>
</reference>
<dbReference type="AlphaFoldDB" id="J5JD96"/>
<accession>J5JD96</accession>
<keyword evidence="1" id="KW-0479">Metal-binding</keyword>
<dbReference type="GO" id="GO:0008270">
    <property type="term" value="F:zinc ion binding"/>
    <property type="evidence" value="ECO:0007669"/>
    <property type="project" value="UniProtKB-KW"/>
</dbReference>
<name>J5JD96_BEAB2</name>